<name>A0A845GDS9_9BURK</name>
<reference evidence="1" key="1">
    <citation type="submission" date="2019-12" db="EMBL/GenBank/DDBJ databases">
        <title>Novel species isolated from a subtropical stream in China.</title>
        <authorList>
            <person name="Lu H."/>
        </authorList>
    </citation>
    <scope>NUCLEOTIDE SEQUENCE [LARGE SCALE GENOMIC DNA]</scope>
    <source>
        <strain evidence="1">FT81W</strain>
    </source>
</reference>
<dbReference type="Proteomes" id="UP000447355">
    <property type="component" value="Unassembled WGS sequence"/>
</dbReference>
<organism evidence="1 2">
    <name type="scientific">Duganella vulcania</name>
    <dbReference type="NCBI Taxonomy" id="2692166"/>
    <lineage>
        <taxon>Bacteria</taxon>
        <taxon>Pseudomonadati</taxon>
        <taxon>Pseudomonadota</taxon>
        <taxon>Betaproteobacteria</taxon>
        <taxon>Burkholderiales</taxon>
        <taxon>Oxalobacteraceae</taxon>
        <taxon>Telluria group</taxon>
        <taxon>Duganella</taxon>
    </lineage>
</organism>
<evidence type="ECO:0000313" key="1">
    <source>
        <dbReference type="EMBL" id="MYM92434.1"/>
    </source>
</evidence>
<evidence type="ECO:0000313" key="2">
    <source>
        <dbReference type="Proteomes" id="UP000447355"/>
    </source>
</evidence>
<comment type="caution">
    <text evidence="1">The sequence shown here is derived from an EMBL/GenBank/DDBJ whole genome shotgun (WGS) entry which is preliminary data.</text>
</comment>
<protein>
    <submittedName>
        <fullName evidence="1">Uncharacterized protein</fullName>
    </submittedName>
</protein>
<accession>A0A845GDS9</accession>
<sequence>MTKRAPLVEGIDYGLDVSADGTTVWVHGADGSNIGRFSKRFGIDVHRTLTAQMAGAGQCLHCTHAPAGPAQWEEFRTQMKAHHHVDVPADVVSWP</sequence>
<dbReference type="EMBL" id="WWCX01000001">
    <property type="protein sequence ID" value="MYM92434.1"/>
    <property type="molecule type" value="Genomic_DNA"/>
</dbReference>
<proteinExistence type="predicted"/>
<dbReference type="AlphaFoldDB" id="A0A845GDS9"/>
<gene>
    <name evidence="1" type="ORF">GTP90_01005</name>
</gene>
<dbReference type="RefSeq" id="WP_161081705.1">
    <property type="nucleotide sequence ID" value="NZ_WWCX01000001.1"/>
</dbReference>